<reference evidence="3 4" key="1">
    <citation type="submission" date="2019-02" db="EMBL/GenBank/DDBJ databases">
        <title>Kribbella capetownensis sp. nov. and Kribbella speibonae sp. nov., isolated from soil.</title>
        <authorList>
            <person name="Curtis S.M."/>
            <person name="Norton I."/>
            <person name="Everest G.J."/>
            <person name="Meyers P.R."/>
        </authorList>
    </citation>
    <scope>NUCLEOTIDE SEQUENCE [LARGE SCALE GENOMIC DNA]</scope>
    <source>
        <strain evidence="3 4">SK5</strain>
    </source>
</reference>
<evidence type="ECO:0000313" key="4">
    <source>
        <dbReference type="Proteomes" id="UP000292385"/>
    </source>
</evidence>
<dbReference type="PANTHER" id="PTHR33886">
    <property type="entry name" value="UNSATURATED RHAMNOGALACTURONAN HYDROLASE (EUROFUNG)"/>
    <property type="match status" value="1"/>
</dbReference>
<evidence type="ECO:0000313" key="3">
    <source>
        <dbReference type="EMBL" id="TCC20893.1"/>
    </source>
</evidence>
<dbReference type="RefSeq" id="WP_131464737.1">
    <property type="nucleotide sequence ID" value="NZ_SJJY01000006.1"/>
</dbReference>
<dbReference type="Pfam" id="PF07470">
    <property type="entry name" value="Glyco_hydro_88"/>
    <property type="match status" value="1"/>
</dbReference>
<dbReference type="InterPro" id="IPR008928">
    <property type="entry name" value="6-hairpin_glycosidase_sf"/>
</dbReference>
<dbReference type="Proteomes" id="UP000292385">
    <property type="component" value="Unassembled WGS sequence"/>
</dbReference>
<dbReference type="EMBL" id="SJJY01000006">
    <property type="protein sequence ID" value="TCC20893.1"/>
    <property type="molecule type" value="Genomic_DNA"/>
</dbReference>
<dbReference type="GO" id="GO:0016787">
    <property type="term" value="F:hydrolase activity"/>
    <property type="evidence" value="ECO:0007669"/>
    <property type="project" value="UniProtKB-KW"/>
</dbReference>
<dbReference type="InterPro" id="IPR052043">
    <property type="entry name" value="PolySaccharide_Degr_Enz"/>
</dbReference>
<dbReference type="SUPFAM" id="SSF48208">
    <property type="entry name" value="Six-hairpin glycosidases"/>
    <property type="match status" value="1"/>
</dbReference>
<dbReference type="Gene3D" id="1.50.10.10">
    <property type="match status" value="1"/>
</dbReference>
<proteinExistence type="predicted"/>
<accession>A0ABY1ZZX1</accession>
<evidence type="ECO:0000256" key="2">
    <source>
        <dbReference type="SAM" id="SignalP"/>
    </source>
</evidence>
<dbReference type="InterPro" id="IPR010905">
    <property type="entry name" value="Glyco_hydro_88"/>
</dbReference>
<sequence>MKRRQFLTVGTAVMAAPALPSVTAHAAPPAGTLPSRATIVATVRRVADQWIGTHADPGDNGWARSTFFSGLMAAYRLTGEARYLNYTRTWAEKHAYGIPGGVTTRHADNHNCIQTYLDLYELEPSTNKLAAATDTLQRMVDSTKIDDWWWCDALHMAMPPFARLGKLRGDPAYTAKLYQLYNHTKRTRQLWIPSSGLWYRDERFRPGGITSPGGKPVVWSRGDGWVAAGHVKVLKVQQNQEYADTLKQLVTALRPIQRTDGFWNVNLADAQHLPGPEASGTAFFAYATGYAARTGLLPSATYLPVAARAWNGMVATAVHPDGFLGYVQKVGDRPESSQPITYNSTADFGVGAFLLAGAELAGLASQ</sequence>
<feature type="chain" id="PRO_5045935229" evidence="2">
    <location>
        <begin position="27"/>
        <end position="366"/>
    </location>
</feature>
<keyword evidence="2" id="KW-0732">Signal</keyword>
<dbReference type="PANTHER" id="PTHR33886:SF8">
    <property type="entry name" value="UNSATURATED RHAMNOGALACTURONAN HYDROLASE (EUROFUNG)"/>
    <property type="match status" value="1"/>
</dbReference>
<feature type="signal peptide" evidence="2">
    <location>
        <begin position="1"/>
        <end position="26"/>
    </location>
</feature>
<evidence type="ECO:0000256" key="1">
    <source>
        <dbReference type="ARBA" id="ARBA00022801"/>
    </source>
</evidence>
<gene>
    <name evidence="3" type="ORF">E0H58_26495</name>
</gene>
<organism evidence="3 4">
    <name type="scientific">Kribbella speibonae</name>
    <dbReference type="NCBI Taxonomy" id="1572660"/>
    <lineage>
        <taxon>Bacteria</taxon>
        <taxon>Bacillati</taxon>
        <taxon>Actinomycetota</taxon>
        <taxon>Actinomycetes</taxon>
        <taxon>Propionibacteriales</taxon>
        <taxon>Kribbellaceae</taxon>
        <taxon>Kribbella</taxon>
    </lineage>
</organism>
<keyword evidence="4" id="KW-1185">Reference proteome</keyword>
<name>A0ABY1ZZX1_9ACTN</name>
<keyword evidence="1 3" id="KW-0378">Hydrolase</keyword>
<dbReference type="InterPro" id="IPR012341">
    <property type="entry name" value="6hp_glycosidase-like_sf"/>
</dbReference>
<protein>
    <submittedName>
        <fullName evidence="3">Glycosyl hydrolase family 88</fullName>
    </submittedName>
</protein>
<comment type="caution">
    <text evidence="3">The sequence shown here is derived from an EMBL/GenBank/DDBJ whole genome shotgun (WGS) entry which is preliminary data.</text>
</comment>